<comment type="caution">
    <text evidence="1">The sequence shown here is derived from an EMBL/GenBank/DDBJ whole genome shotgun (WGS) entry which is preliminary data.</text>
</comment>
<keyword evidence="2" id="KW-1185">Reference proteome</keyword>
<protein>
    <submittedName>
        <fullName evidence="1">443_t:CDS:1</fullName>
    </submittedName>
</protein>
<sequence>MTYKRNASKDIGNEYGKGTAYMAGRFIDAVAPYIPLFDVATKLIKEIIDLHDAAQYNKNTCARLMERLINYTKETVIDKVEAVVQEVQIMRLQLEEKLENRNDHSGDKSDLDGSKYVEDYDEDFDDLIINDSSCSIKTIMPFDDGLKIHQQIRKNESFDYTFYSDDDSDEQNVFRNINDLLENLKKDIRKDIKISLG</sequence>
<dbReference type="Proteomes" id="UP000789366">
    <property type="component" value="Unassembled WGS sequence"/>
</dbReference>
<accession>A0ACA9JZ06</accession>
<gene>
    <name evidence="1" type="ORF">SPELUC_LOCUS302</name>
</gene>
<evidence type="ECO:0000313" key="1">
    <source>
        <dbReference type="EMBL" id="CAG8442822.1"/>
    </source>
</evidence>
<proteinExistence type="predicted"/>
<organism evidence="1 2">
    <name type="scientific">Cetraspora pellucida</name>
    <dbReference type="NCBI Taxonomy" id="1433469"/>
    <lineage>
        <taxon>Eukaryota</taxon>
        <taxon>Fungi</taxon>
        <taxon>Fungi incertae sedis</taxon>
        <taxon>Mucoromycota</taxon>
        <taxon>Glomeromycotina</taxon>
        <taxon>Glomeromycetes</taxon>
        <taxon>Diversisporales</taxon>
        <taxon>Gigasporaceae</taxon>
        <taxon>Cetraspora</taxon>
    </lineage>
</organism>
<name>A0ACA9JZ06_9GLOM</name>
<feature type="non-terminal residue" evidence="1">
    <location>
        <position position="197"/>
    </location>
</feature>
<dbReference type="EMBL" id="CAJVPW010000099">
    <property type="protein sequence ID" value="CAG8442822.1"/>
    <property type="molecule type" value="Genomic_DNA"/>
</dbReference>
<evidence type="ECO:0000313" key="2">
    <source>
        <dbReference type="Proteomes" id="UP000789366"/>
    </source>
</evidence>
<reference evidence="1" key="1">
    <citation type="submission" date="2021-06" db="EMBL/GenBank/DDBJ databases">
        <authorList>
            <person name="Kallberg Y."/>
            <person name="Tangrot J."/>
            <person name="Rosling A."/>
        </authorList>
    </citation>
    <scope>NUCLEOTIDE SEQUENCE</scope>
    <source>
        <strain evidence="1">28 12/20/2015</strain>
    </source>
</reference>